<evidence type="ECO:0000313" key="1">
    <source>
        <dbReference type="EMBL" id="TDP31926.1"/>
    </source>
</evidence>
<gene>
    <name evidence="1" type="ORF">DFR75_107151</name>
</gene>
<dbReference type="AlphaFoldDB" id="A0A4R6P3W3"/>
<accession>A0A4R6P3W3</accession>
<keyword evidence="2" id="KW-1185">Reference proteome</keyword>
<comment type="caution">
    <text evidence="1">The sequence shown here is derived from an EMBL/GenBank/DDBJ whole genome shotgun (WGS) entry which is preliminary data.</text>
</comment>
<name>A0A4R6P3W3_NOCIG</name>
<organism evidence="1 2">
    <name type="scientific">Nocardia ignorata</name>
    <dbReference type="NCBI Taxonomy" id="145285"/>
    <lineage>
        <taxon>Bacteria</taxon>
        <taxon>Bacillati</taxon>
        <taxon>Actinomycetota</taxon>
        <taxon>Actinomycetes</taxon>
        <taxon>Mycobacteriales</taxon>
        <taxon>Nocardiaceae</taxon>
        <taxon>Nocardia</taxon>
    </lineage>
</organism>
<protein>
    <submittedName>
        <fullName evidence="1">Uncharacterized protein</fullName>
    </submittedName>
</protein>
<reference evidence="1 2" key="1">
    <citation type="submission" date="2019-03" db="EMBL/GenBank/DDBJ databases">
        <title>Genomic Encyclopedia of Type Strains, Phase IV (KMG-IV): sequencing the most valuable type-strain genomes for metagenomic binning, comparative biology and taxonomic classification.</title>
        <authorList>
            <person name="Goeker M."/>
        </authorList>
    </citation>
    <scope>NUCLEOTIDE SEQUENCE [LARGE SCALE GENOMIC DNA]</scope>
    <source>
        <strain evidence="1 2">DSM 44496</strain>
    </source>
</reference>
<sequence>MSANFVVRESIPASELSEKLPHPRFRLPLLGDVSTTAFAKPCQRLAEQARESGAVFELKMFGYPAVIVTGVEAIAFALHYLSTRPDIAAGVRAELDERWPTAEFPISGKTTWPSSAVCAASSTRPCDYGRPAPDASGAPSTTPRSAADHFCTSSIWNPTLNMTSTCAKP</sequence>
<evidence type="ECO:0000313" key="2">
    <source>
        <dbReference type="Proteomes" id="UP000295087"/>
    </source>
</evidence>
<dbReference type="Proteomes" id="UP000295087">
    <property type="component" value="Unassembled WGS sequence"/>
</dbReference>
<proteinExistence type="predicted"/>
<dbReference type="EMBL" id="SNXK01000007">
    <property type="protein sequence ID" value="TDP31926.1"/>
    <property type="molecule type" value="Genomic_DNA"/>
</dbReference>